<dbReference type="OMA" id="WMKPASK"/>
<dbReference type="EMBL" id="LT554210">
    <property type="protein sequence ID" value="SAM03577.1"/>
    <property type="molecule type" value="Genomic_DNA"/>
</dbReference>
<dbReference type="PANTHER" id="PTHR37471">
    <property type="entry name" value="UNNAMED PRODUCT"/>
    <property type="match status" value="1"/>
</dbReference>
<feature type="transmembrane region" description="Helical" evidence="1">
    <location>
        <begin position="327"/>
        <end position="347"/>
    </location>
</feature>
<gene>
    <name evidence="2" type="primary">ABSGL_09419.1 scaffold 11253</name>
</gene>
<keyword evidence="1" id="KW-0472">Membrane</keyword>
<proteinExistence type="predicted"/>
<dbReference type="InParanoid" id="A0A168Q5F2"/>
<evidence type="ECO:0000256" key="1">
    <source>
        <dbReference type="SAM" id="Phobius"/>
    </source>
</evidence>
<evidence type="ECO:0000313" key="2">
    <source>
        <dbReference type="EMBL" id="SAM03577.1"/>
    </source>
</evidence>
<dbReference type="AlphaFoldDB" id="A0A168Q5F2"/>
<reference evidence="2" key="1">
    <citation type="submission" date="2016-04" db="EMBL/GenBank/DDBJ databases">
        <authorList>
            <person name="Evans L.H."/>
            <person name="Alamgir A."/>
            <person name="Owens N."/>
            <person name="Weber N.D."/>
            <person name="Virtaneva K."/>
            <person name="Barbian K."/>
            <person name="Babar A."/>
            <person name="Rosenke K."/>
        </authorList>
    </citation>
    <scope>NUCLEOTIDE SEQUENCE [LARGE SCALE GENOMIC DNA]</scope>
    <source>
        <strain evidence="2">CBS 101.48</strain>
    </source>
</reference>
<keyword evidence="1" id="KW-1133">Transmembrane helix</keyword>
<dbReference type="Proteomes" id="UP000078561">
    <property type="component" value="Unassembled WGS sequence"/>
</dbReference>
<evidence type="ECO:0008006" key="4">
    <source>
        <dbReference type="Google" id="ProtNLM"/>
    </source>
</evidence>
<feature type="transmembrane region" description="Helical" evidence="1">
    <location>
        <begin position="359"/>
        <end position="379"/>
    </location>
</feature>
<accession>A0A168Q5F2</accession>
<dbReference type="SUPFAM" id="SSF53474">
    <property type="entry name" value="alpha/beta-Hydrolases"/>
    <property type="match status" value="1"/>
</dbReference>
<dbReference type="PANTHER" id="PTHR37471:SF1">
    <property type="entry name" value="AB HYDROLASE-1 DOMAIN-CONTAINING PROTEIN"/>
    <property type="match status" value="1"/>
</dbReference>
<dbReference type="OrthoDB" id="6431331at2759"/>
<dbReference type="Gene3D" id="3.40.50.1820">
    <property type="entry name" value="alpha/beta hydrolase"/>
    <property type="match status" value="1"/>
</dbReference>
<organism evidence="2">
    <name type="scientific">Absidia glauca</name>
    <name type="common">Pin mould</name>
    <dbReference type="NCBI Taxonomy" id="4829"/>
    <lineage>
        <taxon>Eukaryota</taxon>
        <taxon>Fungi</taxon>
        <taxon>Fungi incertae sedis</taxon>
        <taxon>Mucoromycota</taxon>
        <taxon>Mucoromycotina</taxon>
        <taxon>Mucoromycetes</taxon>
        <taxon>Mucorales</taxon>
        <taxon>Cunninghamellaceae</taxon>
        <taxon>Absidia</taxon>
    </lineage>
</organism>
<protein>
    <recommendedName>
        <fullName evidence="4">AB hydrolase-1 domain-containing protein</fullName>
    </recommendedName>
</protein>
<keyword evidence="3" id="KW-1185">Reference proteome</keyword>
<keyword evidence="1" id="KW-0812">Transmembrane</keyword>
<dbReference type="InterPro" id="IPR029058">
    <property type="entry name" value="AB_hydrolase_fold"/>
</dbReference>
<dbReference type="STRING" id="4829.A0A168Q5F2"/>
<evidence type="ECO:0000313" key="3">
    <source>
        <dbReference type="Proteomes" id="UP000078561"/>
    </source>
</evidence>
<name>A0A168Q5F2_ABSGL</name>
<sequence length="671" mass="77919">MLRKVGLDLKFLLEDLFMENTKETVFTYEKKIGIKIDKFVHNDNFTTVSSQSLGPDVKVTSSVVSFYNLLVKFVNDVCLIAKLPLYTTVIDSVSRLTEHYLRSMLNESQKRDLSKDQYHFDRPIPELDSLRARLRALPSYVSATSAFWSNSTSPFISTLHHQHYNYAFGGTTHQWVWSFASHAARIWIAMECLFYLYYVASHSRLQAIKKPAQPLTLEQRTRLYWKCINAIDDIKSWGVGWFYYRHDMSHPTFEEIHRENLAVWFSWAFWHDHLSFVLTKDEWAQEMEWMIKTAEDKYNIKFTPGFNPDLQCIRLNLDPVLAVHRPLLFYLGIYLSTTLFNALALQWCWQFELYGDHSSVWGGAFYKLHQAFLWCTAFMQQRRRSKLMTTTTTTTSEAANAPHIKRIVYWYRSVEDTSATDTTTNNNAKTPLVFIHGIGAGLMCYVEFIYRLVGLERPLFLVELPFVAMRMVDDVPDALAVVDDIKAMLHHHGYEHGVFVSHSLGTAVTSWMMTNAPSVVAGTILIDPICFMLHYPQVCFNFIHKIPKRIIDYVMFYFASRELYISHYLSRHFQWFQCIYFADPVTSHADVDDPPSASPLNNATVFLSESDRIVGSSMVSKYLAKCGVDHRLMPGLEHAGFLFDWSWRKQILDQIDWVARNADDEGIDMRS</sequence>